<dbReference type="AlphaFoldDB" id="A0A858PYN0"/>
<name>A0A858PYN0_9RICK</name>
<keyword evidence="2" id="KW-1185">Reference proteome</keyword>
<dbReference type="Gene3D" id="3.30.450.90">
    <property type="match status" value="1"/>
</dbReference>
<sequence length="345" mass="38238">MWLLIVIVVDYFKQLVASSVQRNATHLYCTADKSPAIKKMGRLEFLQVRKSSAQDLQDIADGLLNKEQKSRLDSNGHILIRTGFDSLHRLHIRIVKDASISEITTIIEEINTQSRADLPPALIQAVSCTQSGMLLLGGAHHHNKQLTIRCLLAEVCALQRKTVLTFGVHDLQNSVLENTIISSYSLEQMNVNLVRFQAADIVIFGDVSPEVMAIAHDCVMLGMLVIIAVDASNIPNTVTRTISMFPDSDTGKKFLATCLIAVAFQVIITTKVNCSNLYLYDFVPCSDTLRQKIDDGQEWLAGSTEIVDKMNKLIENGELAYYDVHPILAALTDTVTKCGEDKDTF</sequence>
<accession>A0A858PYN0</accession>
<protein>
    <submittedName>
        <fullName evidence="1">Twitching motility protein PilT</fullName>
    </submittedName>
</protein>
<dbReference type="InterPro" id="IPR027417">
    <property type="entry name" value="P-loop_NTPase"/>
</dbReference>
<dbReference type="KEGG" id="aplt:ANPL_03290"/>
<evidence type="ECO:0000313" key="2">
    <source>
        <dbReference type="Proteomes" id="UP000500930"/>
    </source>
</evidence>
<proteinExistence type="predicted"/>
<gene>
    <name evidence="1" type="primary">pilT</name>
    <name evidence="1" type="ORF">ANPL_03290</name>
</gene>
<dbReference type="Proteomes" id="UP000500930">
    <property type="component" value="Chromosome"/>
</dbReference>
<organism evidence="1 2">
    <name type="scientific">Anaplasma platys</name>
    <dbReference type="NCBI Taxonomy" id="949"/>
    <lineage>
        <taxon>Bacteria</taxon>
        <taxon>Pseudomonadati</taxon>
        <taxon>Pseudomonadota</taxon>
        <taxon>Alphaproteobacteria</taxon>
        <taxon>Rickettsiales</taxon>
        <taxon>Anaplasmataceae</taxon>
        <taxon>Anaplasma</taxon>
    </lineage>
</organism>
<dbReference type="EMBL" id="CP046391">
    <property type="protein sequence ID" value="QJC27716.1"/>
    <property type="molecule type" value="Genomic_DNA"/>
</dbReference>
<evidence type="ECO:0000313" key="1">
    <source>
        <dbReference type="EMBL" id="QJC27716.1"/>
    </source>
</evidence>
<dbReference type="Gene3D" id="3.40.50.300">
    <property type="entry name" value="P-loop containing nucleotide triphosphate hydrolases"/>
    <property type="match status" value="1"/>
</dbReference>
<reference evidence="1 2" key="1">
    <citation type="journal article" date="2020" name="Pathogens">
        <title>First Whole Genome Sequence of Anaplasma platys, an Obligate Intracellular Rickettsial Pathogen of Dogs.</title>
        <authorList>
            <person name="Llanes A."/>
            <person name="Rajeev S."/>
        </authorList>
    </citation>
    <scope>NUCLEOTIDE SEQUENCE [LARGE SCALE GENOMIC DNA]</scope>
    <source>
        <strain evidence="1 2">S3</strain>
    </source>
</reference>